<dbReference type="NCBIfam" id="NF005176">
    <property type="entry name" value="PRK06655.1-1"/>
    <property type="match status" value="1"/>
</dbReference>
<gene>
    <name evidence="4" type="ORF">LCGC14_0177360</name>
</gene>
<dbReference type="AlphaFoldDB" id="A0A0F9X940"/>
<dbReference type="InterPro" id="IPR025963">
    <property type="entry name" value="FLgD_Tudor"/>
</dbReference>
<dbReference type="EMBL" id="LAZR01000070">
    <property type="protein sequence ID" value="KKN95491.1"/>
    <property type="molecule type" value="Genomic_DNA"/>
</dbReference>
<keyword evidence="1" id="KW-1005">Bacterial flagellum biogenesis</keyword>
<dbReference type="Gene3D" id="2.60.40.4070">
    <property type="match status" value="1"/>
</dbReference>
<dbReference type="Pfam" id="PF13861">
    <property type="entry name" value="FLgD_tudor"/>
    <property type="match status" value="1"/>
</dbReference>
<feature type="domain" description="FlgD/Vpr Ig-like" evidence="2">
    <location>
        <begin position="114"/>
        <end position="179"/>
    </location>
</feature>
<name>A0A0F9X940_9ZZZZ</name>
<dbReference type="Pfam" id="PF13860">
    <property type="entry name" value="FlgD_ig"/>
    <property type="match status" value="1"/>
</dbReference>
<proteinExistence type="predicted"/>
<dbReference type="InterPro" id="IPR025965">
    <property type="entry name" value="FlgD/Vpr_Ig-like"/>
</dbReference>
<sequence length="227" mass="23644">MSVSNNVAVGNSVLDQYEIKSDRFATGDDLGKDQFLELLVAQMNNQDPLSPQENGEFIAQLAQFSTVEGIENMNTSMEALLSGYQSSQALQASSMVGRTVVVPSDKAIVDTANGLEGQFALPSDSGAVSIKVLNSSGSLVDTINMGSLEAGMHDFTWDGQDSSGNILPPGAYTFEANASIDGTTKQLATLLPANVDSVSLGAGENGELLLNVAGLGSISLSNVYSIK</sequence>
<dbReference type="GO" id="GO:0044781">
    <property type="term" value="P:bacterial-type flagellum organization"/>
    <property type="evidence" value="ECO:0007669"/>
    <property type="project" value="UniProtKB-KW"/>
</dbReference>
<feature type="domain" description="FlgD Tudor-like" evidence="3">
    <location>
        <begin position="87"/>
        <end position="223"/>
    </location>
</feature>
<organism evidence="4">
    <name type="scientific">marine sediment metagenome</name>
    <dbReference type="NCBI Taxonomy" id="412755"/>
    <lineage>
        <taxon>unclassified sequences</taxon>
        <taxon>metagenomes</taxon>
        <taxon>ecological metagenomes</taxon>
    </lineage>
</organism>
<dbReference type="Pfam" id="PF03963">
    <property type="entry name" value="FlgD"/>
    <property type="match status" value="1"/>
</dbReference>
<dbReference type="InterPro" id="IPR005648">
    <property type="entry name" value="FlgD"/>
</dbReference>
<dbReference type="Gene3D" id="2.30.30.910">
    <property type="match status" value="1"/>
</dbReference>
<evidence type="ECO:0008006" key="5">
    <source>
        <dbReference type="Google" id="ProtNLM"/>
    </source>
</evidence>
<evidence type="ECO:0000313" key="4">
    <source>
        <dbReference type="EMBL" id="KKN95491.1"/>
    </source>
</evidence>
<evidence type="ECO:0000259" key="3">
    <source>
        <dbReference type="Pfam" id="PF13861"/>
    </source>
</evidence>
<evidence type="ECO:0000256" key="1">
    <source>
        <dbReference type="ARBA" id="ARBA00022795"/>
    </source>
</evidence>
<protein>
    <recommendedName>
        <fullName evidence="5">FlgD Ig-like domain-containing protein</fullName>
    </recommendedName>
</protein>
<accession>A0A0F9X940</accession>
<evidence type="ECO:0000259" key="2">
    <source>
        <dbReference type="Pfam" id="PF13860"/>
    </source>
</evidence>
<reference evidence="4" key="1">
    <citation type="journal article" date="2015" name="Nature">
        <title>Complex archaea that bridge the gap between prokaryotes and eukaryotes.</title>
        <authorList>
            <person name="Spang A."/>
            <person name="Saw J.H."/>
            <person name="Jorgensen S.L."/>
            <person name="Zaremba-Niedzwiedzka K."/>
            <person name="Martijn J."/>
            <person name="Lind A.E."/>
            <person name="van Eijk R."/>
            <person name="Schleper C."/>
            <person name="Guy L."/>
            <person name="Ettema T.J."/>
        </authorList>
    </citation>
    <scope>NUCLEOTIDE SEQUENCE</scope>
</reference>
<comment type="caution">
    <text evidence="4">The sequence shown here is derived from an EMBL/GenBank/DDBJ whole genome shotgun (WGS) entry which is preliminary data.</text>
</comment>